<accession>A0A8S5VLN8</accession>
<dbReference type="EMBL" id="BK035299">
    <property type="protein sequence ID" value="DAG91979.1"/>
    <property type="molecule type" value="Genomic_DNA"/>
</dbReference>
<dbReference type="PROSITE" id="PS50943">
    <property type="entry name" value="HTH_CROC1"/>
    <property type="match status" value="1"/>
</dbReference>
<dbReference type="CDD" id="cd00093">
    <property type="entry name" value="HTH_XRE"/>
    <property type="match status" value="1"/>
</dbReference>
<reference evidence="2" key="1">
    <citation type="journal article" date="2021" name="Proc. Natl. Acad. Sci. U.S.A.">
        <title>A Catalog of Tens of Thousands of Viruses from Human Metagenomes Reveals Hidden Associations with Chronic Diseases.</title>
        <authorList>
            <person name="Tisza M.J."/>
            <person name="Buck C.B."/>
        </authorList>
    </citation>
    <scope>NUCLEOTIDE SEQUENCE</scope>
    <source>
        <strain evidence="2">CtchT39</strain>
    </source>
</reference>
<dbReference type="InterPro" id="IPR010982">
    <property type="entry name" value="Lambda_DNA-bd_dom_sf"/>
</dbReference>
<dbReference type="InterPro" id="IPR001387">
    <property type="entry name" value="Cro/C1-type_HTH"/>
</dbReference>
<dbReference type="Pfam" id="PF01381">
    <property type="entry name" value="HTH_3"/>
    <property type="match status" value="1"/>
</dbReference>
<dbReference type="GO" id="GO:0003677">
    <property type="term" value="F:DNA binding"/>
    <property type="evidence" value="ECO:0007669"/>
    <property type="project" value="InterPro"/>
</dbReference>
<evidence type="ECO:0000259" key="1">
    <source>
        <dbReference type="PROSITE" id="PS50943"/>
    </source>
</evidence>
<feature type="domain" description="HTH cro/C1-type" evidence="1">
    <location>
        <begin position="30"/>
        <end position="68"/>
    </location>
</feature>
<proteinExistence type="predicted"/>
<organism evidence="2">
    <name type="scientific">Ackermannviridae sp</name>
    <dbReference type="NCBI Taxonomy" id="2831612"/>
    <lineage>
        <taxon>Viruses</taxon>
        <taxon>Duplodnaviria</taxon>
        <taxon>Heunggongvirae</taxon>
        <taxon>Uroviricota</taxon>
        <taxon>Caudoviricetes</taxon>
        <taxon>Pantevenvirales</taxon>
        <taxon>Ackermannviridae</taxon>
    </lineage>
</organism>
<name>A0A8S5VLN8_9CAUD</name>
<dbReference type="SUPFAM" id="SSF47413">
    <property type="entry name" value="lambda repressor-like DNA-binding domains"/>
    <property type="match status" value="1"/>
</dbReference>
<evidence type="ECO:0000313" key="2">
    <source>
        <dbReference type="EMBL" id="DAG91979.1"/>
    </source>
</evidence>
<protein>
    <submittedName>
        <fullName evidence="2">Helix-turn-helix domain protein</fullName>
    </submittedName>
</protein>
<dbReference type="Gene3D" id="1.10.260.40">
    <property type="entry name" value="lambda repressor-like DNA-binding domains"/>
    <property type="match status" value="1"/>
</dbReference>
<sequence length="117" mass="12773">MHKVRCYKLGFWDNYVGLCAANGKTPNGAAEEIGISSGSITAWKKGRVPRPQNQKQIADYFGVTVDYLLTGEQKENPTSVAADGVDELDKEALNIMHQLPPEKRAAGLAMLRGLLNN</sequence>